<feature type="transmembrane region" description="Helical" evidence="1">
    <location>
        <begin position="29"/>
        <end position="48"/>
    </location>
</feature>
<keyword evidence="1" id="KW-1133">Transmembrane helix</keyword>
<organism evidence="2 3">
    <name type="scientific">Candidatus Desulfaltia bathyphila</name>
    <dbReference type="NCBI Taxonomy" id="2841697"/>
    <lineage>
        <taxon>Bacteria</taxon>
        <taxon>Pseudomonadati</taxon>
        <taxon>Thermodesulfobacteriota</taxon>
        <taxon>Desulfobacteria</taxon>
        <taxon>Desulfobacterales</taxon>
        <taxon>Desulfobacterales incertae sedis</taxon>
        <taxon>Candidatus Desulfaltia</taxon>
    </lineage>
</organism>
<dbReference type="Proteomes" id="UP000603545">
    <property type="component" value="Unassembled WGS sequence"/>
</dbReference>
<evidence type="ECO:0008006" key="4">
    <source>
        <dbReference type="Google" id="ProtNLM"/>
    </source>
</evidence>
<comment type="caution">
    <text evidence="2">The sequence shown here is derived from an EMBL/GenBank/DDBJ whole genome shotgun (WGS) entry which is preliminary data.</text>
</comment>
<keyword evidence="1" id="KW-0812">Transmembrane</keyword>
<evidence type="ECO:0000313" key="2">
    <source>
        <dbReference type="EMBL" id="MBC8199956.1"/>
    </source>
</evidence>
<evidence type="ECO:0000256" key="1">
    <source>
        <dbReference type="SAM" id="Phobius"/>
    </source>
</evidence>
<name>A0A8J6N6G9_9BACT</name>
<accession>A0A8J6N6G9</accession>
<feature type="transmembrane region" description="Helical" evidence="1">
    <location>
        <begin position="84"/>
        <end position="102"/>
    </location>
</feature>
<evidence type="ECO:0000313" key="3">
    <source>
        <dbReference type="Proteomes" id="UP000603545"/>
    </source>
</evidence>
<keyword evidence="1" id="KW-0472">Membrane</keyword>
<sequence length="119" mass="12595">MNNSLKGALLSGLVFPGLGQVILKHYKRGIALMLTVSAGLLVIIVKAVQQAVTILEKIESGGGAIDMNTISKAATQASTTSDSLIFKPVLLLIISCWIFSVVDAYRIGKKKDSGLIIKP</sequence>
<proteinExistence type="predicted"/>
<protein>
    <recommendedName>
        <fullName evidence="4">DUF5683 domain-containing protein</fullName>
    </recommendedName>
</protein>
<dbReference type="EMBL" id="JACNLL010000071">
    <property type="protein sequence ID" value="MBC8199956.1"/>
    <property type="molecule type" value="Genomic_DNA"/>
</dbReference>
<dbReference type="AlphaFoldDB" id="A0A8J6N6G9"/>
<gene>
    <name evidence="2" type="ORF">H8E80_07935</name>
</gene>
<reference evidence="2 3" key="1">
    <citation type="submission" date="2020-08" db="EMBL/GenBank/DDBJ databases">
        <title>Bridging the membrane lipid divide: bacteria of the FCB group superphylum have the potential to synthesize archaeal ether lipids.</title>
        <authorList>
            <person name="Villanueva L."/>
            <person name="Von Meijenfeldt F.A.B."/>
            <person name="Westbye A.B."/>
            <person name="Yadav S."/>
            <person name="Hopmans E.C."/>
            <person name="Dutilh B.E."/>
            <person name="Sinninghe Damste J.S."/>
        </authorList>
    </citation>
    <scope>NUCLEOTIDE SEQUENCE [LARGE SCALE GENOMIC DNA]</scope>
    <source>
        <strain evidence="2">NIOZ-UU82</strain>
    </source>
</reference>